<dbReference type="RefSeq" id="WP_103908978.1">
    <property type="nucleotide sequence ID" value="NZ_FNUZ01000001.1"/>
</dbReference>
<dbReference type="Pfam" id="PF03466">
    <property type="entry name" value="LysR_substrate"/>
    <property type="match status" value="1"/>
</dbReference>
<dbReference type="GO" id="GO:0003700">
    <property type="term" value="F:DNA-binding transcription factor activity"/>
    <property type="evidence" value="ECO:0007669"/>
    <property type="project" value="InterPro"/>
</dbReference>
<evidence type="ECO:0000256" key="4">
    <source>
        <dbReference type="ARBA" id="ARBA00023163"/>
    </source>
</evidence>
<dbReference type="InterPro" id="IPR058163">
    <property type="entry name" value="LysR-type_TF_proteobact-type"/>
</dbReference>
<dbReference type="PANTHER" id="PTHR30537:SF26">
    <property type="entry name" value="GLYCINE CLEAVAGE SYSTEM TRANSCRIPTIONAL ACTIVATOR"/>
    <property type="match status" value="1"/>
</dbReference>
<keyword evidence="3" id="KW-0238">DNA-binding</keyword>
<dbReference type="SUPFAM" id="SSF53850">
    <property type="entry name" value="Periplasmic binding protein-like II"/>
    <property type="match status" value="1"/>
</dbReference>
<evidence type="ECO:0000256" key="2">
    <source>
        <dbReference type="ARBA" id="ARBA00023015"/>
    </source>
</evidence>
<dbReference type="SUPFAM" id="SSF46785">
    <property type="entry name" value="Winged helix' DNA-binding domain"/>
    <property type="match status" value="1"/>
</dbReference>
<proteinExistence type="inferred from homology"/>
<dbReference type="Proteomes" id="UP000236752">
    <property type="component" value="Unassembled WGS sequence"/>
</dbReference>
<dbReference type="GO" id="GO:0006351">
    <property type="term" value="P:DNA-templated transcription"/>
    <property type="evidence" value="ECO:0007669"/>
    <property type="project" value="TreeGrafter"/>
</dbReference>
<dbReference type="PROSITE" id="PS50931">
    <property type="entry name" value="HTH_LYSR"/>
    <property type="match status" value="1"/>
</dbReference>
<feature type="domain" description="HTH lysR-type" evidence="5">
    <location>
        <begin position="7"/>
        <end position="64"/>
    </location>
</feature>
<dbReference type="InterPro" id="IPR000847">
    <property type="entry name" value="LysR_HTH_N"/>
</dbReference>
<dbReference type="GO" id="GO:0043565">
    <property type="term" value="F:sequence-specific DNA binding"/>
    <property type="evidence" value="ECO:0007669"/>
    <property type="project" value="TreeGrafter"/>
</dbReference>
<keyword evidence="4" id="KW-0804">Transcription</keyword>
<dbReference type="PANTHER" id="PTHR30537">
    <property type="entry name" value="HTH-TYPE TRANSCRIPTIONAL REGULATOR"/>
    <property type="match status" value="1"/>
</dbReference>
<dbReference type="InterPro" id="IPR005119">
    <property type="entry name" value="LysR_subst-bd"/>
</dbReference>
<comment type="similarity">
    <text evidence="1">Belongs to the LysR transcriptional regulatory family.</text>
</comment>
<dbReference type="PRINTS" id="PR00039">
    <property type="entry name" value="HTHLYSR"/>
</dbReference>
<evidence type="ECO:0000313" key="6">
    <source>
        <dbReference type="EMBL" id="SEF61983.1"/>
    </source>
</evidence>
<dbReference type="InterPro" id="IPR036388">
    <property type="entry name" value="WH-like_DNA-bd_sf"/>
</dbReference>
<dbReference type="OrthoDB" id="7328368at2"/>
<gene>
    <name evidence="6" type="ORF">SAMN04488045_0614</name>
</gene>
<organism evidence="6 7">
    <name type="scientific">Thalassococcus halodurans</name>
    <dbReference type="NCBI Taxonomy" id="373675"/>
    <lineage>
        <taxon>Bacteria</taxon>
        <taxon>Pseudomonadati</taxon>
        <taxon>Pseudomonadota</taxon>
        <taxon>Alphaproteobacteria</taxon>
        <taxon>Rhodobacterales</taxon>
        <taxon>Roseobacteraceae</taxon>
        <taxon>Thalassococcus</taxon>
    </lineage>
</organism>
<dbReference type="InterPro" id="IPR036390">
    <property type="entry name" value="WH_DNA-bd_sf"/>
</dbReference>
<dbReference type="Gene3D" id="1.10.10.10">
    <property type="entry name" value="Winged helix-like DNA-binding domain superfamily/Winged helix DNA-binding domain"/>
    <property type="match status" value="1"/>
</dbReference>
<evidence type="ECO:0000256" key="3">
    <source>
        <dbReference type="ARBA" id="ARBA00023125"/>
    </source>
</evidence>
<reference evidence="6 7" key="1">
    <citation type="submission" date="2016-10" db="EMBL/GenBank/DDBJ databases">
        <authorList>
            <person name="de Groot N.N."/>
        </authorList>
    </citation>
    <scope>NUCLEOTIDE SEQUENCE [LARGE SCALE GENOMIC DNA]</scope>
    <source>
        <strain evidence="6 7">DSM 26915</strain>
    </source>
</reference>
<dbReference type="EMBL" id="FNUZ01000001">
    <property type="protein sequence ID" value="SEF61983.1"/>
    <property type="molecule type" value="Genomic_DNA"/>
</dbReference>
<keyword evidence="2" id="KW-0805">Transcription regulation</keyword>
<dbReference type="Pfam" id="PF00126">
    <property type="entry name" value="HTH_1"/>
    <property type="match status" value="1"/>
</dbReference>
<evidence type="ECO:0000256" key="1">
    <source>
        <dbReference type="ARBA" id="ARBA00009437"/>
    </source>
</evidence>
<accession>A0A1H5TGU7</accession>
<dbReference type="Gene3D" id="3.40.190.10">
    <property type="entry name" value="Periplasmic binding protein-like II"/>
    <property type="match status" value="2"/>
</dbReference>
<evidence type="ECO:0000313" key="7">
    <source>
        <dbReference type="Proteomes" id="UP000236752"/>
    </source>
</evidence>
<dbReference type="AlphaFoldDB" id="A0A1H5TGU7"/>
<name>A0A1H5TGU7_9RHOB</name>
<evidence type="ECO:0000259" key="5">
    <source>
        <dbReference type="PROSITE" id="PS50931"/>
    </source>
</evidence>
<dbReference type="FunFam" id="1.10.10.10:FF:000001">
    <property type="entry name" value="LysR family transcriptional regulator"/>
    <property type="match status" value="1"/>
</dbReference>
<protein>
    <submittedName>
        <fullName evidence="6">LysR family transcriptional regulator, glycine cleavage system transcriptional activator</fullName>
    </submittedName>
</protein>
<keyword evidence="7" id="KW-1185">Reference proteome</keyword>
<sequence>MDWSSLPPLAALRAFSAYAETGSVNRAGDALNVSHAAISQQLRALETHLGLRLLERNGRSMTLTPDGHQLARTLAESFDQISQTITALTGADDARPLHIATSPSFAANWLMPRMGNFTAEHPEFDVMISPSPDLVTLEPGGVDVAIRYGEGGWKGVDSEPLIRSPITVVAAPSLVGDGPIPSLEDLAKLPWIQELGTTEATQWLASHGIQNARIKGIVVPGNLMLDGLRNGQGVAVTTYVAIKDDLESGRLRLLHEERPNAGYHIVTRPAAHRPALKAFLKWLRQEGKMASE</sequence>